<reference evidence="2" key="1">
    <citation type="journal article" date="2008" name="Nature">
        <title>The amphioxus genome and the evolution of the chordate karyotype.</title>
        <authorList>
            <consortium name="US DOE Joint Genome Institute (JGI-PGF)"/>
            <person name="Putnam N.H."/>
            <person name="Butts T."/>
            <person name="Ferrier D.E.K."/>
            <person name="Furlong R.F."/>
            <person name="Hellsten U."/>
            <person name="Kawashima T."/>
            <person name="Robinson-Rechavi M."/>
            <person name="Shoguchi E."/>
            <person name="Terry A."/>
            <person name="Yu J.-K."/>
            <person name="Benito-Gutierrez E.L."/>
            <person name="Dubchak I."/>
            <person name="Garcia-Fernandez J."/>
            <person name="Gibson-Brown J.J."/>
            <person name="Grigoriev I.V."/>
            <person name="Horton A.C."/>
            <person name="de Jong P.J."/>
            <person name="Jurka J."/>
            <person name="Kapitonov V.V."/>
            <person name="Kohara Y."/>
            <person name="Kuroki Y."/>
            <person name="Lindquist E."/>
            <person name="Lucas S."/>
            <person name="Osoegawa K."/>
            <person name="Pennacchio L.A."/>
            <person name="Salamov A.A."/>
            <person name="Satou Y."/>
            <person name="Sauka-Spengler T."/>
            <person name="Schmutz J."/>
            <person name="Shin-I T."/>
            <person name="Toyoda A."/>
            <person name="Bronner-Fraser M."/>
            <person name="Fujiyama A."/>
            <person name="Holland L.Z."/>
            <person name="Holland P.W.H."/>
            <person name="Satoh N."/>
            <person name="Rokhsar D.S."/>
        </authorList>
    </citation>
    <scope>NUCLEOTIDE SEQUENCE [LARGE SCALE GENOMIC DNA]</scope>
    <source>
        <strain evidence="2">S238N-H82</strain>
        <tissue evidence="2">Testes</tissue>
    </source>
</reference>
<accession>C3XUZ0</accession>
<evidence type="ECO:0000256" key="1">
    <source>
        <dbReference type="SAM" id="Phobius"/>
    </source>
</evidence>
<feature type="transmembrane region" description="Helical" evidence="1">
    <location>
        <begin position="105"/>
        <end position="122"/>
    </location>
</feature>
<dbReference type="PANTHER" id="PTHR46726:SF2">
    <property type="entry name" value="SH3 DOMAIN-CONTAINING PROTEIN"/>
    <property type="match status" value="1"/>
</dbReference>
<keyword evidence="1" id="KW-0472">Membrane</keyword>
<feature type="transmembrane region" description="Helical" evidence="1">
    <location>
        <begin position="75"/>
        <end position="93"/>
    </location>
</feature>
<sequence>MDDCNYVLTQSVSKLQGAAGKPVLKALLAVSSDVNDDVPVRRQLEGRHHAVGLGTKILLGKTHAARCLMVQCHPLCTGALLLTIVFHCALSHWEPAQMVAASAQLRPWVLWGGVGCTAVYWLDTFLTMAHMTPRGFFRLPHNILHVILLVLLTSDYVIYT</sequence>
<dbReference type="PANTHER" id="PTHR46726">
    <property type="entry name" value="TWO PORE CHANNEL 3"/>
    <property type="match status" value="1"/>
</dbReference>
<feature type="transmembrane region" description="Helical" evidence="1">
    <location>
        <begin position="143"/>
        <end position="159"/>
    </location>
</feature>
<protein>
    <submittedName>
        <fullName evidence="2">Uncharacterized protein</fullName>
    </submittedName>
</protein>
<name>C3XUZ0_BRAFL</name>
<proteinExistence type="predicted"/>
<dbReference type="AlphaFoldDB" id="C3XUZ0"/>
<gene>
    <name evidence="2" type="ORF">BRAFLDRAFT_106503</name>
</gene>
<dbReference type="EMBL" id="GG666468">
    <property type="protein sequence ID" value="EEN67916.1"/>
    <property type="molecule type" value="Genomic_DNA"/>
</dbReference>
<evidence type="ECO:0000313" key="2">
    <source>
        <dbReference type="EMBL" id="EEN67916.1"/>
    </source>
</evidence>
<dbReference type="InParanoid" id="C3XUZ0"/>
<organism>
    <name type="scientific">Branchiostoma floridae</name>
    <name type="common">Florida lancelet</name>
    <name type="synonym">Amphioxus</name>
    <dbReference type="NCBI Taxonomy" id="7739"/>
    <lineage>
        <taxon>Eukaryota</taxon>
        <taxon>Metazoa</taxon>
        <taxon>Chordata</taxon>
        <taxon>Cephalochordata</taxon>
        <taxon>Leptocardii</taxon>
        <taxon>Amphioxiformes</taxon>
        <taxon>Branchiostomatidae</taxon>
        <taxon>Branchiostoma</taxon>
    </lineage>
</organism>
<keyword evidence="1" id="KW-1133">Transmembrane helix</keyword>
<keyword evidence="1" id="KW-0812">Transmembrane</keyword>